<feature type="transmembrane region" description="Helical" evidence="5">
    <location>
        <begin position="91"/>
        <end position="108"/>
    </location>
</feature>
<evidence type="ECO:0000256" key="4">
    <source>
        <dbReference type="ARBA" id="ARBA00023136"/>
    </source>
</evidence>
<dbReference type="EMBL" id="BAAFSV010000003">
    <property type="protein sequence ID" value="GAB1316419.1"/>
    <property type="molecule type" value="Genomic_DNA"/>
</dbReference>
<dbReference type="InterPro" id="IPR025423">
    <property type="entry name" value="TMEM205-like"/>
</dbReference>
<evidence type="ECO:0000256" key="2">
    <source>
        <dbReference type="ARBA" id="ARBA00022692"/>
    </source>
</evidence>
<dbReference type="InterPro" id="IPR053009">
    <property type="entry name" value="Xanthocillin_Biosynth-Assoc"/>
</dbReference>
<evidence type="ECO:0000259" key="6">
    <source>
        <dbReference type="Pfam" id="PF13664"/>
    </source>
</evidence>
<evidence type="ECO:0000313" key="8">
    <source>
        <dbReference type="Proteomes" id="UP001628179"/>
    </source>
</evidence>
<organism evidence="7 8">
    <name type="scientific">Madurella fahalii</name>
    <dbReference type="NCBI Taxonomy" id="1157608"/>
    <lineage>
        <taxon>Eukaryota</taxon>
        <taxon>Fungi</taxon>
        <taxon>Dikarya</taxon>
        <taxon>Ascomycota</taxon>
        <taxon>Pezizomycotina</taxon>
        <taxon>Sordariomycetes</taxon>
        <taxon>Sordariomycetidae</taxon>
        <taxon>Sordariales</taxon>
        <taxon>Sordariales incertae sedis</taxon>
        <taxon>Madurella</taxon>
    </lineage>
</organism>
<feature type="domain" description="TMEM205-like" evidence="6">
    <location>
        <begin position="21"/>
        <end position="117"/>
    </location>
</feature>
<dbReference type="RefSeq" id="XP_070918150.1">
    <property type="nucleotide sequence ID" value="XM_071062049.1"/>
</dbReference>
<sequence>MDLLTSAASSLFESLAPFHLLLYSTLLGTEMFQTFVNTKVCFDALPRSAFTTLQKRIFPVYFRGQTVLLLLSAVTFPPHGLPSLARQMADWIPYAVAGTTSLLNLLMYGPKTRQAMIDCIHQETRDTRADPARARNHADKVISPDMKRLKRAFSRNHAMTIHLNLITIGAMLCYGWRLASRLTFESV</sequence>
<dbReference type="PANTHER" id="PTHR23241:SF102">
    <property type="entry name" value="LD23009P"/>
    <property type="match status" value="1"/>
</dbReference>
<dbReference type="GeneID" id="98177372"/>
<feature type="transmembrane region" description="Helical" evidence="5">
    <location>
        <begin position="60"/>
        <end position="79"/>
    </location>
</feature>
<keyword evidence="4 5" id="KW-0472">Membrane</keyword>
<proteinExistence type="predicted"/>
<keyword evidence="3 5" id="KW-1133">Transmembrane helix</keyword>
<name>A0ABQ0GF76_9PEZI</name>
<comment type="subcellular location">
    <subcellularLocation>
        <location evidence="1">Membrane</location>
    </subcellularLocation>
</comment>
<dbReference type="Pfam" id="PF13664">
    <property type="entry name" value="DUF4149"/>
    <property type="match status" value="1"/>
</dbReference>
<reference evidence="7 8" key="1">
    <citation type="submission" date="2024-09" db="EMBL/GenBank/DDBJ databases">
        <title>Itraconazole resistance in Madurella fahalii resulting from another homologue of gene encoding cytochrome P450 14-alpha sterol demethylase (CYP51).</title>
        <authorList>
            <person name="Yoshioka I."/>
            <person name="Fahal A.H."/>
            <person name="Kaneko S."/>
            <person name="Yaguchi T."/>
        </authorList>
    </citation>
    <scope>NUCLEOTIDE SEQUENCE [LARGE SCALE GENOMIC DNA]</scope>
    <source>
        <strain evidence="7 8">IFM 68171</strain>
    </source>
</reference>
<evidence type="ECO:0000256" key="3">
    <source>
        <dbReference type="ARBA" id="ARBA00022989"/>
    </source>
</evidence>
<gene>
    <name evidence="7" type="ORF">MFIFM68171_06629</name>
</gene>
<evidence type="ECO:0000256" key="5">
    <source>
        <dbReference type="SAM" id="Phobius"/>
    </source>
</evidence>
<feature type="transmembrane region" description="Helical" evidence="5">
    <location>
        <begin position="156"/>
        <end position="177"/>
    </location>
</feature>
<keyword evidence="8" id="KW-1185">Reference proteome</keyword>
<protein>
    <recommendedName>
        <fullName evidence="6">TMEM205-like domain-containing protein</fullName>
    </recommendedName>
</protein>
<dbReference type="Proteomes" id="UP001628179">
    <property type="component" value="Unassembled WGS sequence"/>
</dbReference>
<accession>A0ABQ0GF76</accession>
<evidence type="ECO:0000313" key="7">
    <source>
        <dbReference type="EMBL" id="GAB1316419.1"/>
    </source>
</evidence>
<feature type="transmembrane region" description="Helical" evidence="5">
    <location>
        <begin position="20"/>
        <end position="40"/>
    </location>
</feature>
<comment type="caution">
    <text evidence="7">The sequence shown here is derived from an EMBL/GenBank/DDBJ whole genome shotgun (WGS) entry which is preliminary data.</text>
</comment>
<dbReference type="PANTHER" id="PTHR23241">
    <property type="entry name" value="LATE EMBRYOGENESIS ABUNDANT PLANTS LEA-RELATED"/>
    <property type="match status" value="1"/>
</dbReference>
<evidence type="ECO:0000256" key="1">
    <source>
        <dbReference type="ARBA" id="ARBA00004370"/>
    </source>
</evidence>
<keyword evidence="2 5" id="KW-0812">Transmembrane</keyword>